<feature type="compositionally biased region" description="Low complexity" evidence="1">
    <location>
        <begin position="113"/>
        <end position="123"/>
    </location>
</feature>
<protein>
    <submittedName>
        <fullName evidence="3">Polysaccharide lyase family 7 protein</fullName>
    </submittedName>
</protein>
<dbReference type="EMBL" id="CP118605">
    <property type="protein sequence ID" value="WGL16176.1"/>
    <property type="molecule type" value="Genomic_DNA"/>
</dbReference>
<dbReference type="SUPFAM" id="SSF49785">
    <property type="entry name" value="Galactose-binding domain-like"/>
    <property type="match status" value="1"/>
</dbReference>
<dbReference type="Proteomes" id="UP001236500">
    <property type="component" value="Chromosome"/>
</dbReference>
<reference evidence="3 4" key="1">
    <citation type="submission" date="2023-02" db="EMBL/GenBank/DDBJ databases">
        <title>Description and genomic characterization of Microbulbifer bruguierae sp. nov., isolated from the sediment of mangrove plant Bruguiera sexangula.</title>
        <authorList>
            <person name="Long M."/>
        </authorList>
    </citation>
    <scope>NUCLEOTIDE SEQUENCE [LARGE SCALE GENOMIC DNA]</scope>
    <source>
        <strain evidence="3 4">H12</strain>
    </source>
</reference>
<dbReference type="PROSITE" id="PS50022">
    <property type="entry name" value="FA58C_3"/>
    <property type="match status" value="1"/>
</dbReference>
<sequence>MSTESRWSSQGIQWITLDLGSVQRVEGVDIAWYKGGQRVSFFSVETSTDNSNWTVVLSAGQSSGNNADLESYDVTDTSARYVRITGSGNTANNWNSILEVDVIGCGDGGGSSSSGSGSSSSSSGGSGSGTSSGGSLDPNLPPSSNFDLSAWYLSVPSDNDGNGKSDDIKEAELNSGYQNSSYFYTAADGGMVFRCPIDGYKTSSGTSYTRTELREMLRRGDTSISTQGVNKNNWVFGSAPSSARNAAGGVDGVLRATLAVNHVTTTGDSSQVGRVIVGQIHANNDEPLRLYYRKLPGNSKGSVYFAHEPNGGSDNWYDMIGSRSSSASNPSDGIALDEIWSYEVKVVGNTLTVTIFRDGKDDVVQIVDMSNSGYDEADQYQYFKAGVYNQNNTGNGSDYVQATFYALEQTHD</sequence>
<organism evidence="3 4">
    <name type="scientific">Microbulbifer bruguierae</name>
    <dbReference type="NCBI Taxonomy" id="3029061"/>
    <lineage>
        <taxon>Bacteria</taxon>
        <taxon>Pseudomonadati</taxon>
        <taxon>Pseudomonadota</taxon>
        <taxon>Gammaproteobacteria</taxon>
        <taxon>Cellvibrionales</taxon>
        <taxon>Microbulbiferaceae</taxon>
        <taxon>Microbulbifer</taxon>
    </lineage>
</organism>
<dbReference type="RefSeq" id="WP_280319568.1">
    <property type="nucleotide sequence ID" value="NZ_CP118605.1"/>
</dbReference>
<evidence type="ECO:0000259" key="2">
    <source>
        <dbReference type="PROSITE" id="PS50022"/>
    </source>
</evidence>
<dbReference type="Gene3D" id="2.60.120.200">
    <property type="match status" value="1"/>
</dbReference>
<keyword evidence="3" id="KW-0456">Lyase</keyword>
<keyword evidence="4" id="KW-1185">Reference proteome</keyword>
<dbReference type="InterPro" id="IPR000421">
    <property type="entry name" value="FA58C"/>
</dbReference>
<dbReference type="InterPro" id="IPR013320">
    <property type="entry name" value="ConA-like_dom_sf"/>
</dbReference>
<dbReference type="InterPro" id="IPR008979">
    <property type="entry name" value="Galactose-bd-like_sf"/>
</dbReference>
<gene>
    <name evidence="3" type="ORF">PVT68_15555</name>
</gene>
<evidence type="ECO:0000256" key="1">
    <source>
        <dbReference type="SAM" id="MobiDB-lite"/>
    </source>
</evidence>
<evidence type="ECO:0000313" key="4">
    <source>
        <dbReference type="Proteomes" id="UP001236500"/>
    </source>
</evidence>
<dbReference type="Pfam" id="PF08787">
    <property type="entry name" value="Alginate_lyase2"/>
    <property type="match status" value="1"/>
</dbReference>
<dbReference type="InterPro" id="IPR014895">
    <property type="entry name" value="Alginate_lyase_2"/>
</dbReference>
<dbReference type="GO" id="GO:0016829">
    <property type="term" value="F:lyase activity"/>
    <property type="evidence" value="ECO:0007669"/>
    <property type="project" value="UniProtKB-KW"/>
</dbReference>
<dbReference type="Gene3D" id="2.60.120.260">
    <property type="entry name" value="Galactose-binding domain-like"/>
    <property type="match status" value="1"/>
</dbReference>
<dbReference type="SUPFAM" id="SSF49899">
    <property type="entry name" value="Concanavalin A-like lectins/glucanases"/>
    <property type="match status" value="1"/>
</dbReference>
<proteinExistence type="predicted"/>
<name>A0ABY8NB81_9GAMM</name>
<dbReference type="Pfam" id="PF00754">
    <property type="entry name" value="F5_F8_type_C"/>
    <property type="match status" value="1"/>
</dbReference>
<accession>A0ABY8NB81</accession>
<feature type="region of interest" description="Disordered" evidence="1">
    <location>
        <begin position="109"/>
        <end position="140"/>
    </location>
</feature>
<evidence type="ECO:0000313" key="3">
    <source>
        <dbReference type="EMBL" id="WGL16176.1"/>
    </source>
</evidence>
<feature type="domain" description="F5/8 type C" evidence="2">
    <location>
        <begin position="1"/>
        <end position="105"/>
    </location>
</feature>